<feature type="transmembrane region" description="Helical" evidence="1">
    <location>
        <begin position="36"/>
        <end position="58"/>
    </location>
</feature>
<dbReference type="KEGG" id="thm:CL1_0247"/>
<evidence type="ECO:0000256" key="1">
    <source>
        <dbReference type="SAM" id="Phobius"/>
    </source>
</evidence>
<feature type="transmembrane region" description="Helical" evidence="1">
    <location>
        <begin position="7"/>
        <end position="24"/>
    </location>
</feature>
<accession>I3ZRX5</accession>
<keyword evidence="1" id="KW-0812">Transmembrane</keyword>
<sequence length="96" mass="10576">MISGGEIASYLAIAMGIVYLIVELRSKRLAQRDKISMIFTIEVGAYLIIVGILALLLRQGRIDAGLYAPVIWVFALTLLLMFIYIMEKKGTKGGPT</sequence>
<reference evidence="2 3" key="1">
    <citation type="journal article" date="2012" name="J. Bacteriol.">
        <title>Complete Genome Sequence of the Hyperthermophilic Archaeon Thermococcus sp. Strain CL1, Isolated from a Paralvinella sp. Polychaete Worm Collected from a Hydrothermal Vent.</title>
        <authorList>
            <person name="Jung J.H."/>
            <person name="Holden J.F."/>
            <person name="Seo D.H."/>
            <person name="Park K.H."/>
            <person name="Shin H."/>
            <person name="Ryu S."/>
            <person name="Lee J.H."/>
            <person name="Park C.S."/>
        </authorList>
    </citation>
    <scope>NUCLEOTIDE SEQUENCE [LARGE SCALE GENOMIC DNA]</scope>
    <source>
        <strain evidence="3">DSM 27260 / KACC 17922 / CL1</strain>
    </source>
</reference>
<keyword evidence="3" id="KW-1185">Reference proteome</keyword>
<gene>
    <name evidence="2" type="ORF">CL1_0247</name>
</gene>
<dbReference type="STRING" id="163003.CL1_0247"/>
<protein>
    <submittedName>
        <fullName evidence="2">Uncharacterized protein</fullName>
    </submittedName>
</protein>
<dbReference type="HOGENOM" id="CLU_2353349_0_0_2"/>
<proteinExistence type="predicted"/>
<evidence type="ECO:0000313" key="3">
    <source>
        <dbReference type="Proteomes" id="UP000006064"/>
    </source>
</evidence>
<dbReference type="RefSeq" id="WP_014788100.1">
    <property type="nucleotide sequence ID" value="NC_018015.1"/>
</dbReference>
<dbReference type="AlphaFoldDB" id="I3ZRX5"/>
<dbReference type="GeneID" id="13038904"/>
<organism evidence="2 3">
    <name type="scientific">Thermococcus cleftensis (strain DSM 27260 / KACC 17922 / CL1)</name>
    <dbReference type="NCBI Taxonomy" id="163003"/>
    <lineage>
        <taxon>Archaea</taxon>
        <taxon>Methanobacteriati</taxon>
        <taxon>Methanobacteriota</taxon>
        <taxon>Thermococci</taxon>
        <taxon>Thermococcales</taxon>
        <taxon>Thermococcaceae</taxon>
        <taxon>Thermococcus</taxon>
    </lineage>
</organism>
<name>I3ZRX5_THECF</name>
<keyword evidence="1" id="KW-0472">Membrane</keyword>
<keyword evidence="1" id="KW-1133">Transmembrane helix</keyword>
<feature type="transmembrane region" description="Helical" evidence="1">
    <location>
        <begin position="64"/>
        <end position="85"/>
    </location>
</feature>
<dbReference type="Proteomes" id="UP000006064">
    <property type="component" value="Chromosome"/>
</dbReference>
<dbReference type="EMBL" id="CP003651">
    <property type="protein sequence ID" value="AFL94459.1"/>
    <property type="molecule type" value="Genomic_DNA"/>
</dbReference>
<evidence type="ECO:0000313" key="2">
    <source>
        <dbReference type="EMBL" id="AFL94459.1"/>
    </source>
</evidence>